<accession>A0A9E7CSS9</accession>
<evidence type="ECO:0000256" key="1">
    <source>
        <dbReference type="ARBA" id="ARBA00010272"/>
    </source>
</evidence>
<dbReference type="InterPro" id="IPR029756">
    <property type="entry name" value="MTH1187/YkoF-like"/>
</dbReference>
<dbReference type="SUPFAM" id="SSF89957">
    <property type="entry name" value="MTH1187/YkoF-like"/>
    <property type="match status" value="1"/>
</dbReference>
<comment type="similarity">
    <text evidence="1">Belongs to the UPF0045 family.</text>
</comment>
<dbReference type="RefSeq" id="WP_021296894.1">
    <property type="nucleotide sequence ID" value="NZ_AURB01000139.1"/>
</dbReference>
<dbReference type="AlphaFoldDB" id="T0BMJ8"/>
<dbReference type="Gene3D" id="3.30.70.930">
    <property type="match status" value="1"/>
</dbReference>
<dbReference type="GO" id="GO:0005829">
    <property type="term" value="C:cytosol"/>
    <property type="evidence" value="ECO:0007669"/>
    <property type="project" value="TreeGrafter"/>
</dbReference>
<dbReference type="KEGG" id="aaco:K1I37_06460"/>
<dbReference type="PANTHER" id="PTHR33777:SF1">
    <property type="entry name" value="UPF0045 PROTEIN ECM15"/>
    <property type="match status" value="1"/>
</dbReference>
<dbReference type="Proteomes" id="UP000829401">
    <property type="component" value="Chromosome"/>
</dbReference>
<dbReference type="PANTHER" id="PTHR33777">
    <property type="entry name" value="UPF0045 PROTEIN ECM15"/>
    <property type="match status" value="1"/>
</dbReference>
<name>T0BMJ8_ALIAG</name>
<keyword evidence="3" id="KW-1185">Reference proteome</keyword>
<dbReference type="OrthoDB" id="2147383at2"/>
<dbReference type="EMBL" id="CP080467">
    <property type="protein sequence ID" value="UNO50125.1"/>
    <property type="molecule type" value="Genomic_DNA"/>
</dbReference>
<organism evidence="2 3">
    <name type="scientific">Alicyclobacillus acidoterrestris (strain ATCC 49025 / DSM 3922 / CIP 106132 / NCIMB 13137 / GD3B)</name>
    <dbReference type="NCBI Taxonomy" id="1356854"/>
    <lineage>
        <taxon>Bacteria</taxon>
        <taxon>Bacillati</taxon>
        <taxon>Bacillota</taxon>
        <taxon>Bacilli</taxon>
        <taxon>Bacillales</taxon>
        <taxon>Alicyclobacillaceae</taxon>
        <taxon>Alicyclobacillus</taxon>
    </lineage>
</organism>
<evidence type="ECO:0000313" key="3">
    <source>
        <dbReference type="Proteomes" id="UP000829401"/>
    </source>
</evidence>
<evidence type="ECO:0000313" key="2">
    <source>
        <dbReference type="EMBL" id="UNO50125.1"/>
    </source>
</evidence>
<dbReference type="NCBIfam" id="TIGR00106">
    <property type="entry name" value="MTH1187 family thiamine-binding protein"/>
    <property type="match status" value="1"/>
</dbReference>
<dbReference type="eggNOG" id="COG0011">
    <property type="taxonomic scope" value="Bacteria"/>
</dbReference>
<reference evidence="3" key="1">
    <citation type="journal article" date="2022" name="G3 (Bethesda)">
        <title>Unveiling the complete genome sequence of Alicyclobacillus acidoterrestris DSM 3922T, a taint-producing strain.</title>
        <authorList>
            <person name="Leonardo I.C."/>
            <person name="Barreto Crespo M.T."/>
            <person name="Gaspar F.B."/>
        </authorList>
    </citation>
    <scope>NUCLEOTIDE SEQUENCE [LARGE SCALE GENOMIC DNA]</scope>
    <source>
        <strain evidence="3">DSM 3922</strain>
    </source>
</reference>
<dbReference type="STRING" id="1356854.N007_09170"/>
<accession>T0BMJ8</accession>
<proteinExistence type="inferred from homology"/>
<dbReference type="InterPro" id="IPR051614">
    <property type="entry name" value="UPF0045_domain"/>
</dbReference>
<dbReference type="Pfam" id="PF01910">
    <property type="entry name" value="Thiamine_BP"/>
    <property type="match status" value="1"/>
</dbReference>
<sequence length="98" mass="10757">MPLLEINIVPVGTNTSSFSSHVGQALRLIEKRGLKYQVTPTSTVIEGELADLMDVAKEIHEEALAGATRVVTNMTIDQRMDKPMTMEQSVESAQESLQ</sequence>
<gene>
    <name evidence="2" type="ORF">K1I37_06460</name>
</gene>
<protein>
    <submittedName>
        <fullName evidence="2">MTH1187 family thiamine-binding protein</fullName>
    </submittedName>
</protein>
<dbReference type="InterPro" id="IPR002767">
    <property type="entry name" value="Thiamine_BP"/>
</dbReference>